<organism evidence="1 2">
    <name type="scientific">Xanthoceras sorbifolium</name>
    <dbReference type="NCBI Taxonomy" id="99658"/>
    <lineage>
        <taxon>Eukaryota</taxon>
        <taxon>Viridiplantae</taxon>
        <taxon>Streptophyta</taxon>
        <taxon>Embryophyta</taxon>
        <taxon>Tracheophyta</taxon>
        <taxon>Spermatophyta</taxon>
        <taxon>Magnoliopsida</taxon>
        <taxon>eudicotyledons</taxon>
        <taxon>Gunneridae</taxon>
        <taxon>Pentapetalae</taxon>
        <taxon>rosids</taxon>
        <taxon>malvids</taxon>
        <taxon>Sapindales</taxon>
        <taxon>Sapindaceae</taxon>
        <taxon>Xanthoceroideae</taxon>
        <taxon>Xanthoceras</taxon>
    </lineage>
</organism>
<dbReference type="Proteomes" id="UP000827721">
    <property type="component" value="Unassembled WGS sequence"/>
</dbReference>
<name>A0ABQ8GXH9_9ROSI</name>
<gene>
    <name evidence="1" type="ORF">JRO89_XSUnG0178400</name>
</gene>
<evidence type="ECO:0000313" key="1">
    <source>
        <dbReference type="EMBL" id="KAH7511678.1"/>
    </source>
</evidence>
<comment type="caution">
    <text evidence="1">The sequence shown here is derived from an EMBL/GenBank/DDBJ whole genome shotgun (WGS) entry which is preliminary data.</text>
</comment>
<proteinExistence type="predicted"/>
<protein>
    <recommendedName>
        <fullName evidence="3">Zinc finger, CCHC-type</fullName>
    </recommendedName>
</protein>
<dbReference type="Pfam" id="PF14223">
    <property type="entry name" value="Retrotran_gag_2"/>
    <property type="match status" value="1"/>
</dbReference>
<keyword evidence="2" id="KW-1185">Reference proteome</keyword>
<evidence type="ECO:0000313" key="2">
    <source>
        <dbReference type="Proteomes" id="UP000827721"/>
    </source>
</evidence>
<sequence length="372" mass="42891">MEVDSGLSRDCLGKYLRVRILVDIGKPLKRYLRVDILGDGMETIMLLKYDSLTLFCFNCDYLGHTVREYVKETKRVHQAGTCSFKFGSWLRAEANQSRLVKVFEEMCLLLLAETDRFHNPWWQEMLGLLATNSMESVDEKGMSSIELHLSDELISNVMEENSAKGTWEKLEKFYTEKSLSNKLILKDQLYWLKMEEDRDIMAHLKDFNLCISDLIQVNVKYEEDNKALLLLRSLSDSFKHFKNTLLFGKDTLKSDAVVSDIISYEFKLYDMANKKTILSKDVVFDEASILKEEVNKNDGEKRVATKIPINTKFIDIGNEEVQLEEIQKEEVLEKPRSLAQGRPMRVKTATTIKAMVEEMKSLTKELCLGVGS</sequence>
<reference evidence="1 2" key="1">
    <citation type="submission" date="2021-02" db="EMBL/GenBank/DDBJ databases">
        <title>Plant Genome Project.</title>
        <authorList>
            <person name="Zhang R.-G."/>
        </authorList>
    </citation>
    <scope>NUCLEOTIDE SEQUENCE [LARGE SCALE GENOMIC DNA]</scope>
    <source>
        <tissue evidence="1">Leaves</tissue>
    </source>
</reference>
<dbReference type="EMBL" id="JAFEMO010000494">
    <property type="protein sequence ID" value="KAH7511678.1"/>
    <property type="molecule type" value="Genomic_DNA"/>
</dbReference>
<evidence type="ECO:0008006" key="3">
    <source>
        <dbReference type="Google" id="ProtNLM"/>
    </source>
</evidence>
<accession>A0ABQ8GXH9</accession>